<evidence type="ECO:0000313" key="2">
    <source>
        <dbReference type="Proteomes" id="UP000230790"/>
    </source>
</evidence>
<comment type="caution">
    <text evidence="1">The sequence shown here is derived from an EMBL/GenBank/DDBJ whole genome shotgun (WGS) entry which is preliminary data.</text>
</comment>
<dbReference type="EMBL" id="PGTN01000052">
    <property type="protein sequence ID" value="PJF47369.1"/>
    <property type="molecule type" value="Genomic_DNA"/>
</dbReference>
<dbReference type="Proteomes" id="UP000230790">
    <property type="component" value="Unassembled WGS sequence"/>
</dbReference>
<reference evidence="1 2" key="1">
    <citation type="submission" date="2017-11" db="EMBL/GenBank/DDBJ databases">
        <title>Evolution of Phototrophy in the Chloroflexi Phylum Driven by Horizontal Gene Transfer.</title>
        <authorList>
            <person name="Ward L.M."/>
            <person name="Hemp J."/>
            <person name="Shih P.M."/>
            <person name="Mcglynn S.E."/>
            <person name="Fischer W."/>
        </authorList>
    </citation>
    <scope>NUCLEOTIDE SEQUENCE [LARGE SCALE GENOMIC DNA]</scope>
    <source>
        <strain evidence="1">JP3_7</strain>
    </source>
</reference>
<protein>
    <recommendedName>
        <fullName evidence="3">Homing endonuclease LAGLIDADG domain-containing protein</fullName>
    </recommendedName>
</protein>
<dbReference type="InterPro" id="IPR027434">
    <property type="entry name" value="Homing_endonucl"/>
</dbReference>
<dbReference type="AlphaFoldDB" id="A0A2M8QC50"/>
<accession>A0A2M8QC50</accession>
<evidence type="ECO:0000313" key="1">
    <source>
        <dbReference type="EMBL" id="PJF47369.1"/>
    </source>
</evidence>
<organism evidence="1 2">
    <name type="scientific">Candidatus Thermofonsia Clade 3 bacterium</name>
    <dbReference type="NCBI Taxonomy" id="2364212"/>
    <lineage>
        <taxon>Bacteria</taxon>
        <taxon>Bacillati</taxon>
        <taxon>Chloroflexota</taxon>
        <taxon>Candidatus Thermofontia</taxon>
        <taxon>Candidatus Thermofonsia Clade 3</taxon>
    </lineage>
</organism>
<sequence length="133" mass="15423">MKHTHEDKPKTSGISDFDLGYIMGIIVGEGSFTGDWRNPCLQIKLHQRDLAVLEFLQNALGGKIYGPYHHGDRHYSMWMLRGDELDQAVDLFVRHLPPSHRRSQLLAWLAKYAQWSERYADYLRPTNNPESIS</sequence>
<dbReference type="SUPFAM" id="SSF55608">
    <property type="entry name" value="Homing endonucleases"/>
    <property type="match status" value="1"/>
</dbReference>
<name>A0A2M8QC50_9CHLR</name>
<gene>
    <name evidence="1" type="ORF">CUN48_08975</name>
</gene>
<dbReference type="Gene3D" id="3.10.28.10">
    <property type="entry name" value="Homing endonucleases"/>
    <property type="match status" value="1"/>
</dbReference>
<proteinExistence type="predicted"/>
<evidence type="ECO:0008006" key="3">
    <source>
        <dbReference type="Google" id="ProtNLM"/>
    </source>
</evidence>